<dbReference type="Pfam" id="PF20434">
    <property type="entry name" value="BD-FAE"/>
    <property type="match status" value="1"/>
</dbReference>
<evidence type="ECO:0000313" key="3">
    <source>
        <dbReference type="EMBL" id="MYM19028.1"/>
    </source>
</evidence>
<dbReference type="GO" id="GO:0016787">
    <property type="term" value="F:hydrolase activity"/>
    <property type="evidence" value="ECO:0007669"/>
    <property type="project" value="UniProtKB-KW"/>
</dbReference>
<proteinExistence type="predicted"/>
<accession>A0A6N9H4P9</accession>
<evidence type="ECO:0000256" key="1">
    <source>
        <dbReference type="ARBA" id="ARBA00022801"/>
    </source>
</evidence>
<dbReference type="AlphaFoldDB" id="A0A6N9H4P9"/>
<dbReference type="PANTHER" id="PTHR48081:SF33">
    <property type="entry name" value="KYNURENINE FORMAMIDASE"/>
    <property type="match status" value="1"/>
</dbReference>
<dbReference type="RefSeq" id="WP_160952466.1">
    <property type="nucleotide sequence ID" value="NZ_WWEQ01000008.1"/>
</dbReference>
<dbReference type="InterPro" id="IPR049492">
    <property type="entry name" value="BD-FAE-like_dom"/>
</dbReference>
<keyword evidence="4" id="KW-1185">Reference proteome</keyword>
<name>A0A6N9H4P9_9MICO</name>
<dbReference type="InterPro" id="IPR029058">
    <property type="entry name" value="AB_hydrolase_fold"/>
</dbReference>
<gene>
    <name evidence="3" type="ORF">GSY69_03305</name>
</gene>
<evidence type="ECO:0000259" key="2">
    <source>
        <dbReference type="Pfam" id="PF20434"/>
    </source>
</evidence>
<sequence>MAGAAGAAGLTTAGPNVAFYGPDPEQRVEVWRPARADPAAAAQDRAEPAAPAPVAILVHGGYWRSRWALDLMDPLAADLAARGWAVVNVEYRRPDRHPWAATVGDVRAALAAVPAVAEGIGADTGRTAVLGHSAGGQLAVQAAGDAARRPIAGLGIRAVAALAGVLDLEAAWRLRLSDGAVAMALGAPFDPANPVHTAASAMHRPPGGPPAVIACGTGDDPHLVRMSRAFARRCAAQGRPCEHIEAAGDHFDIIDPAHPLCARAVDAAQALV</sequence>
<reference evidence="3 4" key="1">
    <citation type="submission" date="2020-01" db="EMBL/GenBank/DDBJ databases">
        <authorList>
            <person name="Deng T."/>
        </authorList>
    </citation>
    <scope>NUCLEOTIDE SEQUENCE [LARGE SCALE GENOMIC DNA]</scope>
    <source>
        <strain evidence="3 4">5221</strain>
    </source>
</reference>
<evidence type="ECO:0000313" key="4">
    <source>
        <dbReference type="Proteomes" id="UP000469215"/>
    </source>
</evidence>
<dbReference type="EMBL" id="WWEQ01000008">
    <property type="protein sequence ID" value="MYM19028.1"/>
    <property type="molecule type" value="Genomic_DNA"/>
</dbReference>
<dbReference type="SUPFAM" id="SSF53474">
    <property type="entry name" value="alpha/beta-Hydrolases"/>
    <property type="match status" value="1"/>
</dbReference>
<dbReference type="Proteomes" id="UP000469215">
    <property type="component" value="Unassembled WGS sequence"/>
</dbReference>
<keyword evidence="1 3" id="KW-0378">Hydrolase</keyword>
<comment type="caution">
    <text evidence="3">The sequence shown here is derived from an EMBL/GenBank/DDBJ whole genome shotgun (WGS) entry which is preliminary data.</text>
</comment>
<dbReference type="InterPro" id="IPR050300">
    <property type="entry name" value="GDXG_lipolytic_enzyme"/>
</dbReference>
<dbReference type="PANTHER" id="PTHR48081">
    <property type="entry name" value="AB HYDROLASE SUPERFAMILY PROTEIN C4A8.06C"/>
    <property type="match status" value="1"/>
</dbReference>
<dbReference type="Gene3D" id="3.40.50.1820">
    <property type="entry name" value="alpha/beta hydrolase"/>
    <property type="match status" value="1"/>
</dbReference>
<feature type="domain" description="BD-FAE-like" evidence="2">
    <location>
        <begin position="49"/>
        <end position="219"/>
    </location>
</feature>
<protein>
    <submittedName>
        <fullName evidence="3">Alpha/beta hydrolase fold domain-containing protein</fullName>
    </submittedName>
</protein>
<organism evidence="3 4">
    <name type="scientific">Brevibacterium rongguiense</name>
    <dbReference type="NCBI Taxonomy" id="2695267"/>
    <lineage>
        <taxon>Bacteria</taxon>
        <taxon>Bacillati</taxon>
        <taxon>Actinomycetota</taxon>
        <taxon>Actinomycetes</taxon>
        <taxon>Micrococcales</taxon>
        <taxon>Brevibacteriaceae</taxon>
        <taxon>Brevibacterium</taxon>
    </lineage>
</organism>